<dbReference type="PROSITE" id="PS51257">
    <property type="entry name" value="PROKAR_LIPOPROTEIN"/>
    <property type="match status" value="1"/>
</dbReference>
<feature type="signal peptide" evidence="1">
    <location>
        <begin position="1"/>
        <end position="20"/>
    </location>
</feature>
<evidence type="ECO:0000313" key="3">
    <source>
        <dbReference type="EMBL" id="TCK66714.1"/>
    </source>
</evidence>
<keyword evidence="1" id="KW-0732">Signal</keyword>
<name>A0A4R1KNT4_9FLAO</name>
<dbReference type="InterPro" id="IPR024311">
    <property type="entry name" value="Lipocalin-like"/>
</dbReference>
<evidence type="ECO:0000259" key="2">
    <source>
        <dbReference type="Pfam" id="PF13648"/>
    </source>
</evidence>
<comment type="caution">
    <text evidence="3">The sequence shown here is derived from an EMBL/GenBank/DDBJ whole genome shotgun (WGS) entry which is preliminary data.</text>
</comment>
<dbReference type="OrthoDB" id="1143855at2"/>
<sequence>MKRILILFLLVIVCSCSTNPESYLEHVNGYWEIDQVLFTDGAKKQYKDNETIDYISINDSLKGFRKKLKPGFNSKYITSKDAEGITVKIENDSLNFYYKTPYASWKETVLSANENQMKVVNDRETVYIYKRYKPLELDLE</sequence>
<feature type="chain" id="PRO_5020219035" evidence="1">
    <location>
        <begin position="21"/>
        <end position="140"/>
    </location>
</feature>
<proteinExistence type="predicted"/>
<protein>
    <submittedName>
        <fullName evidence="3">Lipocalin-like protein</fullName>
    </submittedName>
</protein>
<accession>A0A4R1KNT4</accession>
<keyword evidence="4" id="KW-1185">Reference proteome</keyword>
<evidence type="ECO:0000256" key="1">
    <source>
        <dbReference type="SAM" id="SignalP"/>
    </source>
</evidence>
<organism evidence="3 4">
    <name type="scientific">Winogradskyella wandonensis</name>
    <dbReference type="NCBI Taxonomy" id="1442586"/>
    <lineage>
        <taxon>Bacteria</taxon>
        <taxon>Pseudomonadati</taxon>
        <taxon>Bacteroidota</taxon>
        <taxon>Flavobacteriia</taxon>
        <taxon>Flavobacteriales</taxon>
        <taxon>Flavobacteriaceae</taxon>
        <taxon>Winogradskyella</taxon>
    </lineage>
</organism>
<dbReference type="RefSeq" id="WP_132705235.1">
    <property type="nucleotide sequence ID" value="NZ_SMGI01000003.1"/>
</dbReference>
<dbReference type="Proteomes" id="UP000295714">
    <property type="component" value="Unassembled WGS sequence"/>
</dbReference>
<feature type="domain" description="Lipocalin-like" evidence="2">
    <location>
        <begin position="28"/>
        <end position="118"/>
    </location>
</feature>
<dbReference type="Pfam" id="PF13648">
    <property type="entry name" value="Lipocalin_4"/>
    <property type="match status" value="1"/>
</dbReference>
<reference evidence="3 4" key="1">
    <citation type="journal article" date="2015" name="Stand. Genomic Sci.">
        <title>Genomic Encyclopedia of Bacterial and Archaeal Type Strains, Phase III: the genomes of soil and plant-associated and newly described type strains.</title>
        <authorList>
            <person name="Whitman W.B."/>
            <person name="Woyke T."/>
            <person name="Klenk H.P."/>
            <person name="Zhou Y."/>
            <person name="Lilburn T.G."/>
            <person name="Beck B.J."/>
            <person name="De Vos P."/>
            <person name="Vandamme P."/>
            <person name="Eisen J.A."/>
            <person name="Garrity G."/>
            <person name="Hugenholtz P."/>
            <person name="Kyrpides N.C."/>
        </authorList>
    </citation>
    <scope>NUCLEOTIDE SEQUENCE [LARGE SCALE GENOMIC DNA]</scope>
    <source>
        <strain evidence="3 4">CECT 8445</strain>
    </source>
</reference>
<evidence type="ECO:0000313" key="4">
    <source>
        <dbReference type="Proteomes" id="UP000295714"/>
    </source>
</evidence>
<dbReference type="AlphaFoldDB" id="A0A4R1KNT4"/>
<gene>
    <name evidence="3" type="ORF">DFQ05_1988</name>
</gene>
<dbReference type="EMBL" id="SMGI01000003">
    <property type="protein sequence ID" value="TCK66714.1"/>
    <property type="molecule type" value="Genomic_DNA"/>
</dbReference>